<evidence type="ECO:0008006" key="6">
    <source>
        <dbReference type="Google" id="ProtNLM"/>
    </source>
</evidence>
<name>A0A2N5GKZ1_9BACI</name>
<dbReference type="RefSeq" id="WP_101577898.1">
    <property type="nucleotide sequence ID" value="NZ_PGVA01000028.1"/>
</dbReference>
<dbReference type="EMBL" id="PGVA01000028">
    <property type="protein sequence ID" value="PLR82182.1"/>
    <property type="molecule type" value="Genomic_DNA"/>
</dbReference>
<evidence type="ECO:0000313" key="3">
    <source>
        <dbReference type="EMBL" id="PLR97912.1"/>
    </source>
</evidence>
<organism evidence="2 4">
    <name type="scientific">Bacillus canaveralius</name>
    <dbReference type="NCBI Taxonomy" id="1403243"/>
    <lineage>
        <taxon>Bacteria</taxon>
        <taxon>Bacillati</taxon>
        <taxon>Bacillota</taxon>
        <taxon>Bacilli</taxon>
        <taxon>Bacillales</taxon>
        <taxon>Bacillaceae</taxon>
        <taxon>Bacillus</taxon>
    </lineage>
</organism>
<keyword evidence="1" id="KW-0472">Membrane</keyword>
<dbReference type="SUPFAM" id="SSF110296">
    <property type="entry name" value="Oligoxyloglucan reducing end-specific cellobiohydrolase"/>
    <property type="match status" value="1"/>
</dbReference>
<evidence type="ECO:0000313" key="2">
    <source>
        <dbReference type="EMBL" id="PLR82182.1"/>
    </source>
</evidence>
<evidence type="ECO:0000313" key="4">
    <source>
        <dbReference type="Proteomes" id="UP000234951"/>
    </source>
</evidence>
<accession>A0A2N5GKZ1</accession>
<dbReference type="Proteomes" id="UP000234951">
    <property type="component" value="Unassembled WGS sequence"/>
</dbReference>
<reference evidence="3 5" key="2">
    <citation type="submission" date="2017-12" db="EMBL/GenBank/DDBJ databases">
        <title>Comparative Functional Genomics of Dry Heat Resistant strains isolated from the Viking Spacecraft.</title>
        <authorList>
            <person name="Seuylemezian A."/>
            <person name="Cooper K."/>
            <person name="Vaishampayan P."/>
        </authorList>
    </citation>
    <scope>NUCLEOTIDE SEQUENCE [LARGE SCALE GENOMIC DNA]</scope>
    <source>
        <strain evidence="3 5">ATCC 29669</strain>
    </source>
</reference>
<dbReference type="OrthoDB" id="9764804at2"/>
<proteinExistence type="predicted"/>
<dbReference type="InterPro" id="IPR015943">
    <property type="entry name" value="WD40/YVTN_repeat-like_dom_sf"/>
</dbReference>
<dbReference type="Proteomes" id="UP000235114">
    <property type="component" value="Unassembled WGS sequence"/>
</dbReference>
<dbReference type="NCBIfam" id="NF045728">
    <property type="entry name" value="glycosyl_F510_1955"/>
    <property type="match status" value="1"/>
</dbReference>
<protein>
    <recommendedName>
        <fullName evidence="6">Glycosyl hydrolase</fullName>
    </recommendedName>
</protein>
<feature type="transmembrane region" description="Helical" evidence="1">
    <location>
        <begin position="12"/>
        <end position="32"/>
    </location>
</feature>
<comment type="caution">
    <text evidence="2">The sequence shown here is derived from an EMBL/GenBank/DDBJ whole genome shotgun (WGS) entry which is preliminary data.</text>
</comment>
<keyword evidence="5" id="KW-1185">Reference proteome</keyword>
<evidence type="ECO:0000256" key="1">
    <source>
        <dbReference type="SAM" id="Phobius"/>
    </source>
</evidence>
<evidence type="ECO:0000313" key="5">
    <source>
        <dbReference type="Proteomes" id="UP000235114"/>
    </source>
</evidence>
<dbReference type="Gene3D" id="2.130.10.10">
    <property type="entry name" value="YVTN repeat-like/Quinoprotein amine dehydrogenase"/>
    <property type="match status" value="1"/>
</dbReference>
<keyword evidence="1" id="KW-1133">Transmembrane helix</keyword>
<keyword evidence="1" id="KW-0812">Transmembrane</keyword>
<dbReference type="InterPro" id="IPR054817">
    <property type="entry name" value="Glycosyl_F510_1955-like"/>
</dbReference>
<sequence>MSKNKKTKNKKRFGLEWLLVAIVGAFIIVIFIPKNDTGNISFPDLHGLSYSADGRKLIVAVHDGLREYSNGKWSIPDAEKNDYMGFSATKDGFYSSGHPGPGSTLKNPLGIVKSTDNGKTIEPVALHGEVDFHALSVGYETEDIYVFTPEVNSVMEDSGFYYSNDQANSWNQMAMNGVTGTPAVIIAHPSKDGVIAVGTDNGLYISNNYGESFEAVLQDTAVKAAVFTTSDEMIVGSNQEIVKLDLLNNNTTNYKLPENIDGNISFISNNFKNNDELAFATDQLNIYASKDNGETWEYIVKQGSAKNIE</sequence>
<dbReference type="AlphaFoldDB" id="A0A2N5GKZ1"/>
<gene>
    <name evidence="2" type="ORF">CU635_13560</name>
    <name evidence="3" type="ORF">CVD25_08780</name>
</gene>
<reference evidence="2 4" key="1">
    <citation type="submission" date="2017-11" db="EMBL/GenBank/DDBJ databases">
        <title>Comparitive Functional Genomics of Dry Heat Resistant strains isolated from the Viking Spacecraft.</title>
        <authorList>
            <person name="Seuylemezian A."/>
            <person name="Cooper K."/>
            <person name="Vaishampayan P."/>
        </authorList>
    </citation>
    <scope>NUCLEOTIDE SEQUENCE [LARGE SCALE GENOMIC DNA]</scope>
    <source>
        <strain evidence="2 4">M4.6</strain>
    </source>
</reference>
<dbReference type="EMBL" id="PGVD01000025">
    <property type="protein sequence ID" value="PLR97912.1"/>
    <property type="molecule type" value="Genomic_DNA"/>
</dbReference>